<keyword evidence="3" id="KW-1185">Reference proteome</keyword>
<feature type="region of interest" description="Disordered" evidence="1">
    <location>
        <begin position="211"/>
        <end position="238"/>
    </location>
</feature>
<evidence type="ECO:0000313" key="3">
    <source>
        <dbReference type="Proteomes" id="UP000031668"/>
    </source>
</evidence>
<dbReference type="Proteomes" id="UP000031668">
    <property type="component" value="Unassembled WGS sequence"/>
</dbReference>
<evidence type="ECO:0000313" key="2">
    <source>
        <dbReference type="EMBL" id="KII62168.1"/>
    </source>
</evidence>
<dbReference type="Gene3D" id="3.30.2450.30">
    <property type="match status" value="1"/>
</dbReference>
<sequence length="310" mass="35482">MSEPRQVLQAVNTSDRPRFVEYAKLVVSTPGLNDFHLTMKEYNDSRYFTIEEINNSGENNRIMVPMNYGTKFLAKIYLVLKFVQGKSSKWHAQKTPKDLTYIFCVRLFTGAGRKYYFDVIINNGIRQMKLSYVYQRRREIIIDFTPLASFVNVIEKFQKEYPSLTGKDDVHLTKNHQSNNLNGSQMTGPSYNNEFVFDVISVLSSTTHVHSINSVPSTGESEDRKGTSALNVTTDSVPNRFTNGTKTYQFEIEPEDNTFLRTTETIGGNNKSTLNIPIERMNIVVNILTQMDDRYWALATGKATSMDPRE</sequence>
<dbReference type="EMBL" id="JWZT01005098">
    <property type="protein sequence ID" value="KII62168.1"/>
    <property type="molecule type" value="Genomic_DNA"/>
</dbReference>
<evidence type="ECO:0000256" key="1">
    <source>
        <dbReference type="SAM" id="MobiDB-lite"/>
    </source>
</evidence>
<protein>
    <submittedName>
        <fullName evidence="2">Uncharacterized protein</fullName>
    </submittedName>
</protein>
<proteinExistence type="predicted"/>
<organism evidence="2 3">
    <name type="scientific">Thelohanellus kitauei</name>
    <name type="common">Myxosporean</name>
    <dbReference type="NCBI Taxonomy" id="669202"/>
    <lineage>
        <taxon>Eukaryota</taxon>
        <taxon>Metazoa</taxon>
        <taxon>Cnidaria</taxon>
        <taxon>Myxozoa</taxon>
        <taxon>Myxosporea</taxon>
        <taxon>Bivalvulida</taxon>
        <taxon>Platysporina</taxon>
        <taxon>Myxobolidae</taxon>
        <taxon>Thelohanellus</taxon>
    </lineage>
</organism>
<accession>A0A0C2IA73</accession>
<dbReference type="AlphaFoldDB" id="A0A0C2IA73"/>
<name>A0A0C2IA73_THEKT</name>
<gene>
    <name evidence="2" type="ORF">RF11_07086</name>
</gene>
<feature type="compositionally biased region" description="Polar residues" evidence="1">
    <location>
        <begin position="228"/>
        <end position="238"/>
    </location>
</feature>
<reference evidence="2 3" key="1">
    <citation type="journal article" date="2014" name="Genome Biol. Evol.">
        <title>The genome of the myxosporean Thelohanellus kitauei shows adaptations to nutrient acquisition within its fish host.</title>
        <authorList>
            <person name="Yang Y."/>
            <person name="Xiong J."/>
            <person name="Zhou Z."/>
            <person name="Huo F."/>
            <person name="Miao W."/>
            <person name="Ran C."/>
            <person name="Liu Y."/>
            <person name="Zhang J."/>
            <person name="Feng J."/>
            <person name="Wang M."/>
            <person name="Wang M."/>
            <person name="Wang L."/>
            <person name="Yao B."/>
        </authorList>
    </citation>
    <scope>NUCLEOTIDE SEQUENCE [LARGE SCALE GENOMIC DNA]</scope>
    <source>
        <strain evidence="2">Wuqing</strain>
    </source>
</reference>
<comment type="caution">
    <text evidence="2">The sequence shown here is derived from an EMBL/GenBank/DDBJ whole genome shotgun (WGS) entry which is preliminary data.</text>
</comment>